<gene>
    <name evidence="1" type="ORF">FEN17_26230</name>
</gene>
<keyword evidence="2" id="KW-1185">Reference proteome</keyword>
<reference evidence="1 2" key="1">
    <citation type="submission" date="2019-05" db="EMBL/GenBank/DDBJ databases">
        <authorList>
            <person name="Qu J.-H."/>
        </authorList>
    </citation>
    <scope>NUCLEOTIDE SEQUENCE [LARGE SCALE GENOMIC DNA]</scope>
    <source>
        <strain evidence="1 2">T17</strain>
    </source>
</reference>
<dbReference type="AlphaFoldDB" id="A0A5R9KPW5"/>
<dbReference type="RefSeq" id="WP_138368371.1">
    <property type="nucleotide sequence ID" value="NZ_VCEJ01000008.1"/>
</dbReference>
<dbReference type="EMBL" id="VCEJ01000008">
    <property type="protein sequence ID" value="TLU98273.1"/>
    <property type="molecule type" value="Genomic_DNA"/>
</dbReference>
<evidence type="ECO:0000313" key="2">
    <source>
        <dbReference type="Proteomes" id="UP000306402"/>
    </source>
</evidence>
<proteinExistence type="predicted"/>
<name>A0A5R9KPW5_9BACT</name>
<dbReference type="OrthoDB" id="964435at2"/>
<comment type="caution">
    <text evidence="1">The sequence shown here is derived from an EMBL/GenBank/DDBJ whole genome shotgun (WGS) entry which is preliminary data.</text>
</comment>
<organism evidence="1 2">
    <name type="scientific">Dyadobacter luticola</name>
    <dbReference type="NCBI Taxonomy" id="1979387"/>
    <lineage>
        <taxon>Bacteria</taxon>
        <taxon>Pseudomonadati</taxon>
        <taxon>Bacteroidota</taxon>
        <taxon>Cytophagia</taxon>
        <taxon>Cytophagales</taxon>
        <taxon>Spirosomataceae</taxon>
        <taxon>Dyadobacter</taxon>
    </lineage>
</organism>
<protein>
    <submittedName>
        <fullName evidence="1">Uncharacterized protein</fullName>
    </submittedName>
</protein>
<sequence>MIIDSNATNNQNPLSDEEARLLREQHDVVCEFFKRDSSAEIVNSLNTLIEDFLFSDDVDNVTPEIRVHIANNLRVVTLITKLGQTRVRW</sequence>
<accession>A0A5R9KPW5</accession>
<evidence type="ECO:0000313" key="1">
    <source>
        <dbReference type="EMBL" id="TLU98273.1"/>
    </source>
</evidence>
<dbReference type="Proteomes" id="UP000306402">
    <property type="component" value="Unassembled WGS sequence"/>
</dbReference>